<dbReference type="SUPFAM" id="SSF49313">
    <property type="entry name" value="Cadherin-like"/>
    <property type="match status" value="5"/>
</dbReference>
<dbReference type="InterPro" id="IPR039808">
    <property type="entry name" value="Cadherin"/>
</dbReference>
<accession>A0ABY6KTW5</accession>
<protein>
    <recommendedName>
        <fullName evidence="6">Cadherin domain-containing protein</fullName>
    </recommendedName>
</protein>
<keyword evidence="3 5" id="KW-0106">Calcium</keyword>
<evidence type="ECO:0000256" key="2">
    <source>
        <dbReference type="ARBA" id="ARBA00022737"/>
    </source>
</evidence>
<dbReference type="PANTHER" id="PTHR24027">
    <property type="entry name" value="CADHERIN-23"/>
    <property type="match status" value="1"/>
</dbReference>
<feature type="domain" description="Cadherin" evidence="6">
    <location>
        <begin position="316"/>
        <end position="415"/>
    </location>
</feature>
<sequence length="552" mass="61071">MYQDINDEQVAFSHQAYQFRVPENAARGTIVGRVEGRNPHRGPNDQDIAYWLHPTDGGPLYVNPTTGELILAESVDRDPPANQRAFKFDVRARDQLSKNLFNASVPVTLVIDDINDNSPKFNQDKYVLELPESLPIGTGLPKFYKVSDIDDGDNGKIVHYWLNSSDAVQIDNPLRQASAKVEIEVLDVNDNAPVFEYDTYNITVMENLPPGFTVVQVYAQDKDKVKAVDPDLGLNGLVTYSLQNDSLTQTVPFVVDHHNGSVLIHTSFSDIRVKPSRYTFFVIASDQASIVSERRTSSAVINIEVRDVNNNPPEFLNAPYEAFVGESLPPGAMVFQLEAKDPDANTVLQYNIVAGNDEGLFAVDTRTGRVVTAAVLDYETRQQYDVLVQASDGVNTAVSPLTIHVVDINDQQPVFTHNFYNLSTVEEIEGEVTVGAILAVDGDSGRNAAVRYRILGDRANEAFRVADDGSLHTRRRLDREREPQLEFLVVAFDGGTPQLSGTATVAVTVLDINDNPPHFNTDTFVVHVPEEEDPPKTIFHMKVGPLLPMGIL</sequence>
<feature type="domain" description="Cadherin" evidence="6">
    <location>
        <begin position="196"/>
        <end position="315"/>
    </location>
</feature>
<dbReference type="Pfam" id="PF00028">
    <property type="entry name" value="Cadherin"/>
    <property type="match status" value="3"/>
</dbReference>
<evidence type="ECO:0000256" key="5">
    <source>
        <dbReference type="PROSITE-ProRule" id="PRU00043"/>
    </source>
</evidence>
<comment type="subcellular location">
    <subcellularLocation>
        <location evidence="1">Membrane</location>
    </subcellularLocation>
</comment>
<reference evidence="7 8" key="1">
    <citation type="submission" date="2022-01" db="EMBL/GenBank/DDBJ databases">
        <title>A chromosomal length assembly of Cordylochernes scorpioides.</title>
        <authorList>
            <person name="Zeh D."/>
            <person name="Zeh J."/>
        </authorList>
    </citation>
    <scope>NUCLEOTIDE SEQUENCE [LARGE SCALE GENOMIC DNA]</scope>
    <source>
        <strain evidence="7">IN4F17</strain>
        <tissue evidence="7">Whole Body</tissue>
    </source>
</reference>
<gene>
    <name evidence="7" type="ORF">LAZ67_9002574</name>
</gene>
<dbReference type="PANTHER" id="PTHR24027:SF438">
    <property type="entry name" value="CADHERIN 23"/>
    <property type="match status" value="1"/>
</dbReference>
<organism evidence="7 8">
    <name type="scientific">Cordylochernes scorpioides</name>
    <dbReference type="NCBI Taxonomy" id="51811"/>
    <lineage>
        <taxon>Eukaryota</taxon>
        <taxon>Metazoa</taxon>
        <taxon>Ecdysozoa</taxon>
        <taxon>Arthropoda</taxon>
        <taxon>Chelicerata</taxon>
        <taxon>Arachnida</taxon>
        <taxon>Pseudoscorpiones</taxon>
        <taxon>Cheliferoidea</taxon>
        <taxon>Chernetidae</taxon>
        <taxon>Cordylochernes</taxon>
    </lineage>
</organism>
<name>A0ABY6KTW5_9ARAC</name>
<dbReference type="PROSITE" id="PS00232">
    <property type="entry name" value="CADHERIN_1"/>
    <property type="match status" value="2"/>
</dbReference>
<dbReference type="SMART" id="SM00112">
    <property type="entry name" value="CA"/>
    <property type="match status" value="4"/>
</dbReference>
<evidence type="ECO:0000313" key="8">
    <source>
        <dbReference type="Proteomes" id="UP001235939"/>
    </source>
</evidence>
<dbReference type="CDD" id="cd11304">
    <property type="entry name" value="Cadherin_repeat"/>
    <property type="match status" value="4"/>
</dbReference>
<dbReference type="InterPro" id="IPR015919">
    <property type="entry name" value="Cadherin-like_sf"/>
</dbReference>
<dbReference type="Gene3D" id="2.60.40.60">
    <property type="entry name" value="Cadherins"/>
    <property type="match status" value="6"/>
</dbReference>
<feature type="domain" description="Cadherin" evidence="6">
    <location>
        <begin position="13"/>
        <end position="121"/>
    </location>
</feature>
<keyword evidence="2" id="KW-0677">Repeat</keyword>
<dbReference type="InterPro" id="IPR002126">
    <property type="entry name" value="Cadherin-like_dom"/>
</dbReference>
<proteinExistence type="predicted"/>
<evidence type="ECO:0000256" key="4">
    <source>
        <dbReference type="ARBA" id="ARBA00023136"/>
    </source>
</evidence>
<evidence type="ECO:0000259" key="6">
    <source>
        <dbReference type="PROSITE" id="PS50268"/>
    </source>
</evidence>
<feature type="domain" description="Cadherin" evidence="6">
    <location>
        <begin position="416"/>
        <end position="519"/>
    </location>
</feature>
<feature type="domain" description="Cadherin" evidence="6">
    <location>
        <begin position="162"/>
        <end position="195"/>
    </location>
</feature>
<dbReference type="InterPro" id="IPR020894">
    <property type="entry name" value="Cadherin_CS"/>
</dbReference>
<evidence type="ECO:0000256" key="1">
    <source>
        <dbReference type="ARBA" id="ARBA00004370"/>
    </source>
</evidence>
<dbReference type="PROSITE" id="PS50268">
    <property type="entry name" value="CADHERIN_2"/>
    <property type="match status" value="5"/>
</dbReference>
<evidence type="ECO:0000256" key="3">
    <source>
        <dbReference type="ARBA" id="ARBA00022837"/>
    </source>
</evidence>
<evidence type="ECO:0000313" key="7">
    <source>
        <dbReference type="EMBL" id="UYV72311.1"/>
    </source>
</evidence>
<dbReference type="Proteomes" id="UP001235939">
    <property type="component" value="Chromosome 09"/>
</dbReference>
<dbReference type="PRINTS" id="PR00205">
    <property type="entry name" value="CADHERIN"/>
</dbReference>
<keyword evidence="8" id="KW-1185">Reference proteome</keyword>
<keyword evidence="4" id="KW-0472">Membrane</keyword>
<dbReference type="EMBL" id="CP092871">
    <property type="protein sequence ID" value="UYV72311.1"/>
    <property type="molecule type" value="Genomic_DNA"/>
</dbReference>